<evidence type="ECO:0000313" key="6">
    <source>
        <dbReference type="Proteomes" id="UP000039865"/>
    </source>
</evidence>
<organism evidence="5 6">
    <name type="scientific">Stylonychia lemnae</name>
    <name type="common">Ciliate</name>
    <dbReference type="NCBI Taxonomy" id="5949"/>
    <lineage>
        <taxon>Eukaryota</taxon>
        <taxon>Sar</taxon>
        <taxon>Alveolata</taxon>
        <taxon>Ciliophora</taxon>
        <taxon>Intramacronucleata</taxon>
        <taxon>Spirotrichea</taxon>
        <taxon>Stichotrichia</taxon>
        <taxon>Sporadotrichida</taxon>
        <taxon>Oxytrichidae</taxon>
        <taxon>Stylonychinae</taxon>
        <taxon>Stylonychia</taxon>
    </lineage>
</organism>
<dbReference type="InterPro" id="IPR019155">
    <property type="entry name" value="CLEC16A/TT9_N"/>
</dbReference>
<reference evidence="5 6" key="1">
    <citation type="submission" date="2014-06" db="EMBL/GenBank/DDBJ databases">
        <authorList>
            <person name="Swart Estienne"/>
        </authorList>
    </citation>
    <scope>NUCLEOTIDE SEQUENCE [LARGE SCALE GENOMIC DNA]</scope>
    <source>
        <strain evidence="5 6">130c</strain>
    </source>
</reference>
<feature type="domain" description="CLEC16A/TT9 C-terminal" evidence="4">
    <location>
        <begin position="186"/>
        <end position="276"/>
    </location>
</feature>
<dbReference type="AlphaFoldDB" id="A0A078AA53"/>
<dbReference type="Proteomes" id="UP000039865">
    <property type="component" value="Unassembled WGS sequence"/>
</dbReference>
<keyword evidence="2" id="KW-0072">Autophagy</keyword>
<evidence type="ECO:0000256" key="1">
    <source>
        <dbReference type="ARBA" id="ARBA00006441"/>
    </source>
</evidence>
<dbReference type="EMBL" id="CCKQ01006381">
    <property type="protein sequence ID" value="CDW77693.1"/>
    <property type="molecule type" value="Genomic_DNA"/>
</dbReference>
<evidence type="ECO:0000313" key="5">
    <source>
        <dbReference type="EMBL" id="CDW77693.1"/>
    </source>
</evidence>
<gene>
    <name evidence="5" type="primary">Contig2203.g2367</name>
    <name evidence="5" type="ORF">STYLEM_6657</name>
</gene>
<sequence length="832" mass="97547">MESFDNDDGQISLDQKYNEGHFMSLLKCLEEIESLDERNQMFYVEVIRNLSEFVVYSEKFKKNYFDIFCERNTLESFVSILNMNNRFANMQLIQTSSIFLQNIDQMTKKSIKFYNHPEMMVRNAIRIIALTIFKLNEDSINTLLMDLPFCQYFANLSCYFRDKILDLDQSYASTHSPHQNKGKPQKNQELLSSSVEELQDMMEFFQEVFEVDNKIVSDMLANCLLHYCYLPVVVGSLVCIQQKPIISISTSQYVLIQALINIKYQPFTNVLVASLLLQEIPKVIKREVEIYPEVQPQNYKYKWMMKLPFQYTKKIYIQENFNDQCLELFLEDQKYPCLKSVQEKIQDISPEIRYENETRQEFNQEIYKIIQETLTAEDLRMMEEDHYGLSQALGHPVGLINDTKKDKDYDKNDGRIQFLHFLKSKDDNLILLTCCTLYSILTISKCFRRKNLLLQKLINTTDVDRLDLSPRKKQNLQNQRLKEVENMELEFQKHILNSCNGIIYDSEIIENLINLLSNDPPFRMITIKLICSIICHLTYNKKLECSLSQINYIQLKNCYGSSINCLQKQLLNPQISENLPEMIEEEWLKFKFVEQSEIENLISDPLIMLPSIDDKSVRKMPQALSYPIKEMEIIRLRIKLFLSLRHMIFNLTMNDGSVNIRLKENPIKKGEREISKWVQGNSYEISANNELILCNIRKGTQMMPCYFLQDQDFFIIIQSDFSKDNEYRVKVLVKVPLKLVQSAIDRTEARNLIIAYPDFQNNNKQGKPNVEEMLIYFENTMKCSFVKNKIDISKTTSQQVVINRVNALLEKCLNITQPSSIAGGNSPNGKSE</sequence>
<dbReference type="InterPro" id="IPR039272">
    <property type="entry name" value="CLEC16A/TT9"/>
</dbReference>
<keyword evidence="6" id="KW-1185">Reference proteome</keyword>
<evidence type="ECO:0000259" key="4">
    <source>
        <dbReference type="Pfam" id="PF19439"/>
    </source>
</evidence>
<dbReference type="InterPro" id="IPR045820">
    <property type="entry name" value="CLEC16A/TT9_C"/>
</dbReference>
<proteinExistence type="inferred from homology"/>
<feature type="domain" description="FPL" evidence="3">
    <location>
        <begin position="47"/>
        <end position="106"/>
    </location>
</feature>
<dbReference type="GO" id="GO:0016197">
    <property type="term" value="P:endosomal transport"/>
    <property type="evidence" value="ECO:0007669"/>
    <property type="project" value="TreeGrafter"/>
</dbReference>
<evidence type="ECO:0000259" key="3">
    <source>
        <dbReference type="Pfam" id="PF09758"/>
    </source>
</evidence>
<dbReference type="PANTHER" id="PTHR21481">
    <property type="entry name" value="PROTEIN CLEC16A"/>
    <property type="match status" value="1"/>
</dbReference>
<evidence type="ECO:0000256" key="2">
    <source>
        <dbReference type="ARBA" id="ARBA00023006"/>
    </source>
</evidence>
<dbReference type="GO" id="GO:0005770">
    <property type="term" value="C:late endosome"/>
    <property type="evidence" value="ECO:0007669"/>
    <property type="project" value="TreeGrafter"/>
</dbReference>
<dbReference type="GO" id="GO:0006914">
    <property type="term" value="P:autophagy"/>
    <property type="evidence" value="ECO:0007669"/>
    <property type="project" value="UniProtKB-KW"/>
</dbReference>
<accession>A0A078AA53</accession>
<dbReference type="Pfam" id="PF09758">
    <property type="entry name" value="FPL"/>
    <property type="match status" value="1"/>
</dbReference>
<dbReference type="GO" id="GO:0005794">
    <property type="term" value="C:Golgi apparatus"/>
    <property type="evidence" value="ECO:0007669"/>
    <property type="project" value="TreeGrafter"/>
</dbReference>
<dbReference type="OrthoDB" id="294052at2759"/>
<dbReference type="OMA" id="CRISAKT"/>
<comment type="similarity">
    <text evidence="1">Belongs to the CLEC16A/gop-1 family.</text>
</comment>
<dbReference type="PANTHER" id="PTHR21481:SF0">
    <property type="entry name" value="PROTEIN CLEC16A"/>
    <property type="match status" value="1"/>
</dbReference>
<dbReference type="Pfam" id="PF19439">
    <property type="entry name" value="CLEC16A_C"/>
    <property type="match status" value="1"/>
</dbReference>
<protein>
    <submittedName>
        <fullName evidence="5">Uncharacterized protein</fullName>
    </submittedName>
</protein>
<name>A0A078AA53_STYLE</name>
<dbReference type="GO" id="GO:1901096">
    <property type="term" value="P:regulation of autophagosome maturation"/>
    <property type="evidence" value="ECO:0007669"/>
    <property type="project" value="TreeGrafter"/>
</dbReference>
<dbReference type="InParanoid" id="A0A078AA53"/>
<dbReference type="GO" id="GO:0007034">
    <property type="term" value="P:vacuolar transport"/>
    <property type="evidence" value="ECO:0007669"/>
    <property type="project" value="TreeGrafter"/>
</dbReference>